<keyword evidence="2" id="KW-1185">Reference proteome</keyword>
<dbReference type="EMBL" id="WSZK01000033">
    <property type="protein sequence ID" value="MWG36219.1"/>
    <property type="molecule type" value="Genomic_DNA"/>
</dbReference>
<accession>A0A6B0GRG6</accession>
<dbReference type="Proteomes" id="UP000451471">
    <property type="component" value="Unassembled WGS sequence"/>
</dbReference>
<protein>
    <submittedName>
        <fullName evidence="1">Uncharacterized protein</fullName>
    </submittedName>
</protein>
<dbReference type="OrthoDB" id="351243at2157"/>
<gene>
    <name evidence="1" type="ORF">GQS65_17315</name>
</gene>
<sequence length="140" mass="16046">MASEVTINDDTEDYAEYEARCDELNEGLLKAYAAGFSKALETFDVQVDFDTDPESIQENRFVMESHYYFWDGRLKPLKLFLRDQFHLDEDDDRAAPRCYEDGCDEEATHVSAGGDVLCGEHRHDGDAPLAVFEDYEVNDE</sequence>
<name>A0A6B0GRG6_9EURY</name>
<dbReference type="RefSeq" id="WP_158205883.1">
    <property type="nucleotide sequence ID" value="NZ_WSZK01000033.1"/>
</dbReference>
<evidence type="ECO:0000313" key="2">
    <source>
        <dbReference type="Proteomes" id="UP000451471"/>
    </source>
</evidence>
<proteinExistence type="predicted"/>
<evidence type="ECO:0000313" key="1">
    <source>
        <dbReference type="EMBL" id="MWG36219.1"/>
    </source>
</evidence>
<organism evidence="1 2">
    <name type="scientific">Halomarina oriensis</name>
    <dbReference type="NCBI Taxonomy" id="671145"/>
    <lineage>
        <taxon>Archaea</taxon>
        <taxon>Methanobacteriati</taxon>
        <taxon>Methanobacteriota</taxon>
        <taxon>Stenosarchaea group</taxon>
        <taxon>Halobacteria</taxon>
        <taxon>Halobacteriales</taxon>
        <taxon>Natronomonadaceae</taxon>
        <taxon>Halomarina</taxon>
    </lineage>
</organism>
<comment type="caution">
    <text evidence="1">The sequence shown here is derived from an EMBL/GenBank/DDBJ whole genome shotgun (WGS) entry which is preliminary data.</text>
</comment>
<dbReference type="AlphaFoldDB" id="A0A6B0GRG6"/>
<reference evidence="1 2" key="1">
    <citation type="submission" date="2019-12" db="EMBL/GenBank/DDBJ databases">
        <title>Halocatena pleomorpha gen. nov. sp. nov., an extremely halophilic archaeon of family Halobacteriaceae isolated from saltpan soil.</title>
        <authorList>
            <person name="Pal Y."/>
            <person name="Verma A."/>
            <person name="Krishnamurthi S."/>
            <person name="Kumar P."/>
        </authorList>
    </citation>
    <scope>NUCLEOTIDE SEQUENCE [LARGE SCALE GENOMIC DNA]</scope>
    <source>
        <strain evidence="1 2">JCM 16495</strain>
    </source>
</reference>